<keyword evidence="2" id="KW-0472">Membrane</keyword>
<feature type="chain" id="PRO_5009583460" description="TraG N-terminal Proteobacteria domain-containing protein" evidence="3">
    <location>
        <begin position="33"/>
        <end position="782"/>
    </location>
</feature>
<feature type="transmembrane region" description="Helical" evidence="2">
    <location>
        <begin position="149"/>
        <end position="169"/>
    </location>
</feature>
<feature type="signal peptide" evidence="3">
    <location>
        <begin position="1"/>
        <end position="32"/>
    </location>
</feature>
<feature type="transmembrane region" description="Helical" evidence="2">
    <location>
        <begin position="387"/>
        <end position="411"/>
    </location>
</feature>
<keyword evidence="2" id="KW-1133">Transmembrane helix</keyword>
<reference evidence="4 5" key="1">
    <citation type="journal article" date="2016" name="Nat. Commun.">
        <title>Thousands of microbial genomes shed light on interconnected biogeochemical processes in an aquifer system.</title>
        <authorList>
            <person name="Anantharaman K."/>
            <person name="Brown C.T."/>
            <person name="Hug L.A."/>
            <person name="Sharon I."/>
            <person name="Castelle C.J."/>
            <person name="Probst A.J."/>
            <person name="Thomas B.C."/>
            <person name="Singh A."/>
            <person name="Wilkins M.J."/>
            <person name="Karaoz U."/>
            <person name="Brodie E.L."/>
            <person name="Williams K.H."/>
            <person name="Hubbard S.S."/>
            <person name="Banfield J.F."/>
        </authorList>
    </citation>
    <scope>NUCLEOTIDE SEQUENCE [LARGE SCALE GENOMIC DNA]</scope>
</reference>
<protein>
    <recommendedName>
        <fullName evidence="6">TraG N-terminal Proteobacteria domain-containing protein</fullName>
    </recommendedName>
</protein>
<name>A0A1G2KUM5_9BACT</name>
<sequence length="782" mass="84726">MFTTCLTTQKFVATALLLSVALGVFQPLSAFAEPVGVEFGGSDPGVSATTDYTALQKDSGNWKASEISASAKTGQGQNYNTSCWGVLYAFVCGGMLLVEAILDSLGWILTSIAEYLFFYAIEVNFSSFDQSAKDFTQIGVLGWRVTRDVANMFFVFILLWIALATIFNFGQYTAKQTLPKLIIAALLINFSLPIASIVITGTNYLAGIFIADLQRQGGPRDIISKMGLDGDRITKQVGTTRPPGGGGDTSQQKVDAALLKTETYVDSNGNTVTVDATGCQAQAPASDPANFMKRMKACAAVDLTIRENLSAVYNAQNGAGTVGAIGQRVMVKMIAYPIATFVLFAGAIFLMIRLVSLTFIIILAPMAFLFMVLPSTQQYYSQWWDRLVKWSFFFPAFSFFFWLSLKVLGLITQTTDVGIGPQVAQLIIGAMMMIASLTVAQQMGISAAGTVNGWGRRMAYGSGRWARRTSYRKTVGSKPVQAGLEKVRSAAVSAGAPMWVRRNLAKVTAESERLGKISTEKKYGYLKNLKPEDRGKELNFAKKADMEVFNKMSARDQQEAVNGLTAEKQVQAFHSAQAHGMGNLILNATNNPEVIVNIEKPGLQNANPVEFRKQIVKEVQQMANANKLGDISPEFIRSEHFTNWMASAKQEEIEQLFKSSEKDVRNAFADTIQSTYDQAQEMGAAAAAMAPVADRDRIFDQAFQRDLGTRMSAEVNQYLTTSPHFQTVMMGGAPVLKQRRTADEELLRLIRAGGPAAAGGTTPATPAAPAAPPAGTPPGGTP</sequence>
<dbReference type="EMBL" id="MHQL01000021">
    <property type="protein sequence ID" value="OHA03063.1"/>
    <property type="molecule type" value="Genomic_DNA"/>
</dbReference>
<accession>A0A1G2KUM5</accession>
<comment type="caution">
    <text evidence="4">The sequence shown here is derived from an EMBL/GenBank/DDBJ whole genome shotgun (WGS) entry which is preliminary data.</text>
</comment>
<evidence type="ECO:0000313" key="5">
    <source>
        <dbReference type="Proteomes" id="UP000177811"/>
    </source>
</evidence>
<feature type="transmembrane region" description="Helical" evidence="2">
    <location>
        <begin position="86"/>
        <end position="109"/>
    </location>
</feature>
<feature type="transmembrane region" description="Helical" evidence="2">
    <location>
        <begin position="334"/>
        <end position="352"/>
    </location>
</feature>
<feature type="compositionally biased region" description="Low complexity" evidence="1">
    <location>
        <begin position="753"/>
        <end position="768"/>
    </location>
</feature>
<feature type="transmembrane region" description="Helical" evidence="2">
    <location>
        <begin position="181"/>
        <end position="206"/>
    </location>
</feature>
<keyword evidence="2" id="KW-0812">Transmembrane</keyword>
<evidence type="ECO:0008006" key="6">
    <source>
        <dbReference type="Google" id="ProtNLM"/>
    </source>
</evidence>
<proteinExistence type="predicted"/>
<evidence type="ECO:0000256" key="2">
    <source>
        <dbReference type="SAM" id="Phobius"/>
    </source>
</evidence>
<evidence type="ECO:0000256" key="1">
    <source>
        <dbReference type="SAM" id="MobiDB-lite"/>
    </source>
</evidence>
<feature type="transmembrane region" description="Helical" evidence="2">
    <location>
        <begin position="423"/>
        <end position="440"/>
    </location>
</feature>
<dbReference type="AlphaFoldDB" id="A0A1G2KUM5"/>
<evidence type="ECO:0000313" key="4">
    <source>
        <dbReference type="EMBL" id="OHA03063.1"/>
    </source>
</evidence>
<feature type="transmembrane region" description="Helical" evidence="2">
    <location>
        <begin position="358"/>
        <end position="375"/>
    </location>
</feature>
<keyword evidence="3" id="KW-0732">Signal</keyword>
<dbReference type="Proteomes" id="UP000177811">
    <property type="component" value="Unassembled WGS sequence"/>
</dbReference>
<organism evidence="4 5">
    <name type="scientific">Candidatus Sungbacteria bacterium RIFCSPHIGHO2_02_FULL_51_29</name>
    <dbReference type="NCBI Taxonomy" id="1802273"/>
    <lineage>
        <taxon>Bacteria</taxon>
        <taxon>Candidatus Sungiibacteriota</taxon>
    </lineage>
</organism>
<evidence type="ECO:0000256" key="3">
    <source>
        <dbReference type="SAM" id="SignalP"/>
    </source>
</evidence>
<feature type="region of interest" description="Disordered" evidence="1">
    <location>
        <begin position="753"/>
        <end position="782"/>
    </location>
</feature>
<feature type="compositionally biased region" description="Pro residues" evidence="1">
    <location>
        <begin position="769"/>
        <end position="782"/>
    </location>
</feature>
<gene>
    <name evidence="4" type="ORF">A3C16_00170</name>
</gene>